<protein>
    <recommendedName>
        <fullName evidence="3">MinD-like ATPase involved in chromosome partitioning or flagellar assembly</fullName>
    </recommendedName>
</protein>
<evidence type="ECO:0008006" key="3">
    <source>
        <dbReference type="Google" id="ProtNLM"/>
    </source>
</evidence>
<keyword evidence="2" id="KW-1185">Reference proteome</keyword>
<dbReference type="EMBL" id="JAZBJO010000066">
    <property type="protein sequence ID" value="MEE4599164.1"/>
    <property type="molecule type" value="Genomic_DNA"/>
</dbReference>
<accession>A0ABU7QF61</accession>
<gene>
    <name evidence="1" type="ORF">V2J94_46415</name>
</gene>
<name>A0ABU7QF61_9ACTN</name>
<dbReference type="Proteomes" id="UP001354709">
    <property type="component" value="Unassembled WGS sequence"/>
</dbReference>
<dbReference type="RefSeq" id="WP_330816458.1">
    <property type="nucleotide sequence ID" value="NZ_JAZBJO010000066.1"/>
</dbReference>
<comment type="caution">
    <text evidence="1">The sequence shown here is derived from an EMBL/GenBank/DDBJ whole genome shotgun (WGS) entry which is preliminary data.</text>
</comment>
<sequence>MRRVIVVGSVKGAPGVTTAVLALAAAWPERADGGVRPVVVEADVSGGDLAVRFGVPHTPGLLDVATSARKERPGSLLSATTELPFGVRAVASPAGGRACAEAVRLVAESVQRVLLGDEGDRGTVVLDVGRISEDAEGLLEAAEAVVLVARGGADALAHAYAHLAEAGARAERYVLAVVGPCSYAAGEITATLGVSRVVFLPWDTKAADVLAGKARSVLRTSGWRALQLMTAAGDWARQLNGTGEVAVKGLSGALAGLGAVPAPGGHLRRGLAGLATKESQS</sequence>
<dbReference type="Gene3D" id="3.40.50.300">
    <property type="entry name" value="P-loop containing nucleotide triphosphate hydrolases"/>
    <property type="match status" value="1"/>
</dbReference>
<evidence type="ECO:0000313" key="2">
    <source>
        <dbReference type="Proteomes" id="UP001354709"/>
    </source>
</evidence>
<evidence type="ECO:0000313" key="1">
    <source>
        <dbReference type="EMBL" id="MEE4599164.1"/>
    </source>
</evidence>
<dbReference type="InterPro" id="IPR027417">
    <property type="entry name" value="P-loop_NTPase"/>
</dbReference>
<proteinExistence type="predicted"/>
<organism evidence="1 2">
    <name type="scientific">Streptomyces asiaticus subsp. ignotus</name>
    <dbReference type="NCBI Taxonomy" id="3098222"/>
    <lineage>
        <taxon>Bacteria</taxon>
        <taxon>Bacillati</taxon>
        <taxon>Actinomycetota</taxon>
        <taxon>Actinomycetes</taxon>
        <taxon>Kitasatosporales</taxon>
        <taxon>Streptomycetaceae</taxon>
        <taxon>Streptomyces</taxon>
        <taxon>Streptomyces violaceusniger group</taxon>
    </lineage>
</organism>
<reference evidence="1 2" key="1">
    <citation type="submission" date="2023-11" db="EMBL/GenBank/DDBJ databases">
        <title>30 novel species of actinomycetes from the DSMZ collection.</title>
        <authorList>
            <person name="Nouioui I."/>
        </authorList>
    </citation>
    <scope>NUCLEOTIDE SEQUENCE [LARGE SCALE GENOMIC DNA]</scope>
    <source>
        <strain evidence="1 2">DSM 41524</strain>
    </source>
</reference>
<dbReference type="SUPFAM" id="SSF52540">
    <property type="entry name" value="P-loop containing nucleoside triphosphate hydrolases"/>
    <property type="match status" value="1"/>
</dbReference>